<dbReference type="RefSeq" id="WP_132599337.1">
    <property type="nucleotide sequence ID" value="NZ_NRRP01000009.1"/>
</dbReference>
<dbReference type="OrthoDB" id="7345733at2"/>
<evidence type="ECO:0000259" key="2">
    <source>
        <dbReference type="Pfam" id="PF03703"/>
    </source>
</evidence>
<gene>
    <name evidence="3" type="ORF">EV656_101632</name>
</gene>
<feature type="transmembrane region" description="Helical" evidence="1">
    <location>
        <begin position="40"/>
        <end position="58"/>
    </location>
</feature>
<dbReference type="InterPro" id="IPR005182">
    <property type="entry name" value="YdbS-like_PH"/>
</dbReference>
<evidence type="ECO:0000313" key="3">
    <source>
        <dbReference type="EMBL" id="TCP27723.1"/>
    </source>
</evidence>
<keyword evidence="1" id="KW-0472">Membrane</keyword>
<protein>
    <submittedName>
        <fullName evidence="3">PH (Pleckstrin Homology) domain-containing protein</fullName>
    </submittedName>
</protein>
<proteinExistence type="predicted"/>
<keyword evidence="1" id="KW-1133">Transmembrane helix</keyword>
<dbReference type="EMBL" id="SLXL01000001">
    <property type="protein sequence ID" value="TCP27723.1"/>
    <property type="molecule type" value="Genomic_DNA"/>
</dbReference>
<reference evidence="3 4" key="1">
    <citation type="submission" date="2019-03" db="EMBL/GenBank/DDBJ databases">
        <title>Genomic Encyclopedia of Type Strains, Phase IV (KMG-IV): sequencing the most valuable type-strain genomes for metagenomic binning, comparative biology and taxonomic classification.</title>
        <authorList>
            <person name="Goeker M."/>
        </authorList>
    </citation>
    <scope>NUCLEOTIDE SEQUENCE [LARGE SCALE GENOMIC DNA]</scope>
    <source>
        <strain evidence="3 4">DSM 2781</strain>
    </source>
</reference>
<feature type="domain" description="YdbS-like PH" evidence="2">
    <location>
        <begin position="97"/>
        <end position="185"/>
    </location>
</feature>
<dbReference type="NCBIfam" id="NF040894">
    <property type="entry name" value="puhB_PGC"/>
    <property type="match status" value="1"/>
</dbReference>
<comment type="caution">
    <text evidence="3">The sequence shown here is derived from an EMBL/GenBank/DDBJ whole genome shotgun (WGS) entry which is preliminary data.</text>
</comment>
<keyword evidence="1" id="KW-0812">Transmembrane</keyword>
<evidence type="ECO:0000313" key="4">
    <source>
        <dbReference type="Proteomes" id="UP000295733"/>
    </source>
</evidence>
<sequence>MSHDDFEIEPIKGLPAQLPEGEEILWQGSPNWWALARESLWLDWVALYFVALFVWRTLAAAGDMPLAQAAAGATFFLVMGAVVCLLLIAMALANAKASVYTVTTRRVAMRIGAAVTINLSLPYTRIGNANLHLRKSGIGSIAFEMIGNHKISYILCWPHVRPWRISRTEPALRCIPDAAKVAKIITEAAETRVAEPKLTRVTDDDPLAAE</sequence>
<name>A0A4R2NZH4_RHOAD</name>
<dbReference type="AlphaFoldDB" id="A0A4R2NZH4"/>
<feature type="transmembrane region" description="Helical" evidence="1">
    <location>
        <begin position="70"/>
        <end position="95"/>
    </location>
</feature>
<evidence type="ECO:0000256" key="1">
    <source>
        <dbReference type="SAM" id="Phobius"/>
    </source>
</evidence>
<dbReference type="Proteomes" id="UP000295733">
    <property type="component" value="Unassembled WGS sequence"/>
</dbReference>
<dbReference type="InterPro" id="IPR054839">
    <property type="entry name" value="puhB_PGC"/>
</dbReference>
<dbReference type="Pfam" id="PF03703">
    <property type="entry name" value="bPH_2"/>
    <property type="match status" value="1"/>
</dbReference>
<keyword evidence="4" id="KW-1185">Reference proteome</keyword>
<organism evidence="3 4">
    <name type="scientific">Rhodovulum adriaticum</name>
    <name type="common">Rhodopseudomonas adriatica</name>
    <dbReference type="NCBI Taxonomy" id="35804"/>
    <lineage>
        <taxon>Bacteria</taxon>
        <taxon>Pseudomonadati</taxon>
        <taxon>Pseudomonadota</taxon>
        <taxon>Alphaproteobacteria</taxon>
        <taxon>Rhodobacterales</taxon>
        <taxon>Paracoccaceae</taxon>
        <taxon>Rhodovulum</taxon>
    </lineage>
</organism>
<accession>A0A4R2NZH4</accession>